<proteinExistence type="predicted"/>
<feature type="transmembrane region" description="Helical" evidence="1">
    <location>
        <begin position="163"/>
        <end position="184"/>
    </location>
</feature>
<sequence>MSDGSGTYGALLIGAMIAAGFTGVLTSQCIAYAKFYPRDQPRFKLMVLLVWLLDASHIISVTVALWEYLIDASNGREADYIPKSLALSIAFTVGDHNSPRTLVGLETARSPSDSDARGVYNDRGHDQIPLILNVHGSIKGFIFFHYNQRSVPLTPPNLDSGHLLSVLPFLAYSMSLLPAYYVGYCMTATKILLDTLMLYTFENGALTCAIAVSSMICWLAMPTNLIFMGLHFIISKSKHALLNSSFDVLTTRSIRYIPGGYVRLQSNNFFG</sequence>
<keyword evidence="1" id="KW-0472">Membrane</keyword>
<dbReference type="PANTHER" id="PTHR40465">
    <property type="entry name" value="CHROMOSOME 1, WHOLE GENOME SHOTGUN SEQUENCE"/>
    <property type="match status" value="1"/>
</dbReference>
<dbReference type="AlphaFoldDB" id="A0AAW0DKD6"/>
<dbReference type="EMBL" id="JAYKXP010000012">
    <property type="protein sequence ID" value="KAK7051474.1"/>
    <property type="molecule type" value="Genomic_DNA"/>
</dbReference>
<reference evidence="2 3" key="1">
    <citation type="submission" date="2024-01" db="EMBL/GenBank/DDBJ databases">
        <title>A draft genome for a cacao thread blight-causing isolate of Paramarasmius palmivorus.</title>
        <authorList>
            <person name="Baruah I.K."/>
            <person name="Bukari Y."/>
            <person name="Amoako-Attah I."/>
            <person name="Meinhardt L.W."/>
            <person name="Bailey B.A."/>
            <person name="Cohen S.P."/>
        </authorList>
    </citation>
    <scope>NUCLEOTIDE SEQUENCE [LARGE SCALE GENOMIC DNA]</scope>
    <source>
        <strain evidence="2 3">GH-12</strain>
    </source>
</reference>
<accession>A0AAW0DKD6</accession>
<keyword evidence="3" id="KW-1185">Reference proteome</keyword>
<keyword evidence="1" id="KW-1133">Transmembrane helix</keyword>
<feature type="transmembrane region" description="Helical" evidence="1">
    <location>
        <begin position="6"/>
        <end position="33"/>
    </location>
</feature>
<gene>
    <name evidence="2" type="ORF">VNI00_004448</name>
</gene>
<evidence type="ECO:0000256" key="1">
    <source>
        <dbReference type="SAM" id="Phobius"/>
    </source>
</evidence>
<evidence type="ECO:0000313" key="3">
    <source>
        <dbReference type="Proteomes" id="UP001383192"/>
    </source>
</evidence>
<dbReference type="Proteomes" id="UP001383192">
    <property type="component" value="Unassembled WGS sequence"/>
</dbReference>
<keyword evidence="1" id="KW-0812">Transmembrane</keyword>
<comment type="caution">
    <text evidence="2">The sequence shown here is derived from an EMBL/GenBank/DDBJ whole genome shotgun (WGS) entry which is preliminary data.</text>
</comment>
<organism evidence="2 3">
    <name type="scientific">Paramarasmius palmivorus</name>
    <dbReference type="NCBI Taxonomy" id="297713"/>
    <lineage>
        <taxon>Eukaryota</taxon>
        <taxon>Fungi</taxon>
        <taxon>Dikarya</taxon>
        <taxon>Basidiomycota</taxon>
        <taxon>Agaricomycotina</taxon>
        <taxon>Agaricomycetes</taxon>
        <taxon>Agaricomycetidae</taxon>
        <taxon>Agaricales</taxon>
        <taxon>Marasmiineae</taxon>
        <taxon>Marasmiaceae</taxon>
        <taxon>Paramarasmius</taxon>
    </lineage>
</organism>
<protein>
    <submittedName>
        <fullName evidence="2">Uncharacterized protein</fullName>
    </submittedName>
</protein>
<feature type="transmembrane region" description="Helical" evidence="1">
    <location>
        <begin position="196"/>
        <end position="221"/>
    </location>
</feature>
<name>A0AAW0DKD6_9AGAR</name>
<dbReference type="PANTHER" id="PTHR40465:SF1">
    <property type="entry name" value="DUF6534 DOMAIN-CONTAINING PROTEIN"/>
    <property type="match status" value="1"/>
</dbReference>
<evidence type="ECO:0000313" key="2">
    <source>
        <dbReference type="EMBL" id="KAK7051474.1"/>
    </source>
</evidence>
<feature type="transmembrane region" description="Helical" evidence="1">
    <location>
        <begin position="45"/>
        <end position="66"/>
    </location>
</feature>